<protein>
    <submittedName>
        <fullName evidence="9">Calcium/proton exchanger</fullName>
    </submittedName>
</protein>
<feature type="transmembrane region" description="Helical" evidence="7">
    <location>
        <begin position="61"/>
        <end position="84"/>
    </location>
</feature>
<dbReference type="PANTHER" id="PTHR31503:SF22">
    <property type="entry name" value="VACUOLAR CALCIUM ION TRANSPORTER"/>
    <property type="match status" value="1"/>
</dbReference>
<accession>A0ABQ6CMQ7</accession>
<dbReference type="RefSeq" id="WP_284314131.1">
    <property type="nucleotide sequence ID" value="NZ_BSPC01000042.1"/>
</dbReference>
<keyword evidence="6 7" id="KW-0472">Membrane</keyword>
<feature type="transmembrane region" description="Helical" evidence="7">
    <location>
        <begin position="302"/>
        <end position="325"/>
    </location>
</feature>
<proteinExistence type="predicted"/>
<evidence type="ECO:0000256" key="6">
    <source>
        <dbReference type="ARBA" id="ARBA00023136"/>
    </source>
</evidence>
<feature type="transmembrane region" description="Helical" evidence="7">
    <location>
        <begin position="129"/>
        <end position="148"/>
    </location>
</feature>
<evidence type="ECO:0000256" key="1">
    <source>
        <dbReference type="ARBA" id="ARBA00004127"/>
    </source>
</evidence>
<evidence type="ECO:0000256" key="4">
    <source>
        <dbReference type="ARBA" id="ARBA00022989"/>
    </source>
</evidence>
<evidence type="ECO:0000256" key="7">
    <source>
        <dbReference type="SAM" id="Phobius"/>
    </source>
</evidence>
<feature type="transmembrane region" description="Helical" evidence="7">
    <location>
        <begin position="270"/>
        <end position="296"/>
    </location>
</feature>
<sequence>MLTKRDLITIAVALIASIATGLITYTGGSHILVFVVGAVALGGLAATIGDCTDHLGRYLSPAATGIVQSAVGNLPELCVAIFALKAGLITVVQASLIGSILGNSLLVLGLAFLVGCSRHRILNFDPNRPRMIAGALLLAVAALLLPTLASELHLPAGGHEEKLALVCAGVLLIVFLISVKVMLQGSDRTLPEEVHEAESGWPLWLALGILILASLAAVIVSDWFVDALTPAIKTLGISEAFAGLVIVAIVGNAVEYVVGIQLAWRNKADLAVSVIMNASLQVALALIPVLVFVSYFLGGTPFTLVISPMLAVALMLTAIIGVVVTADGQADMVDGAALTGLYVVIAAIFWWG</sequence>
<dbReference type="InterPro" id="IPR004837">
    <property type="entry name" value="NaCa_Exmemb"/>
</dbReference>
<reference evidence="10" key="1">
    <citation type="journal article" date="2019" name="Int. J. Syst. Evol. Microbiol.">
        <title>The Global Catalogue of Microorganisms (GCM) 10K type strain sequencing project: providing services to taxonomists for standard genome sequencing and annotation.</title>
        <authorList>
            <consortium name="The Broad Institute Genomics Platform"/>
            <consortium name="The Broad Institute Genome Sequencing Center for Infectious Disease"/>
            <person name="Wu L."/>
            <person name="Ma J."/>
        </authorList>
    </citation>
    <scope>NUCLEOTIDE SEQUENCE [LARGE SCALE GENOMIC DNA]</scope>
    <source>
        <strain evidence="10">NBRC 101365</strain>
    </source>
</reference>
<dbReference type="Proteomes" id="UP001156882">
    <property type="component" value="Unassembled WGS sequence"/>
</dbReference>
<keyword evidence="10" id="KW-1185">Reference proteome</keyword>
<keyword evidence="2" id="KW-0813">Transport</keyword>
<dbReference type="Pfam" id="PF01699">
    <property type="entry name" value="Na_Ca_ex"/>
    <property type="match status" value="2"/>
</dbReference>
<feature type="domain" description="Sodium/calcium exchanger membrane region" evidence="8">
    <location>
        <begin position="206"/>
        <end position="351"/>
    </location>
</feature>
<gene>
    <name evidence="9" type="ORF">GCM10007874_40850</name>
</gene>
<evidence type="ECO:0000256" key="3">
    <source>
        <dbReference type="ARBA" id="ARBA00022692"/>
    </source>
</evidence>
<keyword evidence="4 7" id="KW-1133">Transmembrane helix</keyword>
<dbReference type="Gene3D" id="1.20.1420.30">
    <property type="entry name" value="NCX, central ion-binding region"/>
    <property type="match status" value="1"/>
</dbReference>
<dbReference type="InterPro" id="IPR004713">
    <property type="entry name" value="CaH_exchang"/>
</dbReference>
<feature type="transmembrane region" description="Helical" evidence="7">
    <location>
        <begin position="332"/>
        <end position="351"/>
    </location>
</feature>
<comment type="caution">
    <text evidence="9">The sequence shown here is derived from an EMBL/GenBank/DDBJ whole genome shotgun (WGS) entry which is preliminary data.</text>
</comment>
<keyword evidence="5" id="KW-0406">Ion transport</keyword>
<feature type="transmembrane region" description="Helical" evidence="7">
    <location>
        <begin position="31"/>
        <end position="49"/>
    </location>
</feature>
<dbReference type="PANTHER" id="PTHR31503">
    <property type="entry name" value="VACUOLAR CALCIUM ION TRANSPORTER"/>
    <property type="match status" value="1"/>
</dbReference>
<feature type="transmembrane region" description="Helical" evidence="7">
    <location>
        <begin position="237"/>
        <end position="258"/>
    </location>
</feature>
<comment type="subcellular location">
    <subcellularLocation>
        <location evidence="1">Endomembrane system</location>
        <topology evidence="1">Multi-pass membrane protein</topology>
    </subcellularLocation>
</comment>
<keyword evidence="3 7" id="KW-0812">Transmembrane</keyword>
<feature type="transmembrane region" description="Helical" evidence="7">
    <location>
        <begin position="7"/>
        <end position="25"/>
    </location>
</feature>
<dbReference type="EMBL" id="BSPC01000042">
    <property type="protein sequence ID" value="GLS21068.1"/>
    <property type="molecule type" value="Genomic_DNA"/>
</dbReference>
<evidence type="ECO:0000259" key="8">
    <source>
        <dbReference type="Pfam" id="PF01699"/>
    </source>
</evidence>
<feature type="transmembrane region" description="Helical" evidence="7">
    <location>
        <begin position="203"/>
        <end position="225"/>
    </location>
</feature>
<name>A0ABQ6CMQ7_9HYPH</name>
<dbReference type="InterPro" id="IPR044880">
    <property type="entry name" value="NCX_ion-bd_dom_sf"/>
</dbReference>
<organism evidence="9 10">
    <name type="scientific">Labrys miyagiensis</name>
    <dbReference type="NCBI Taxonomy" id="346912"/>
    <lineage>
        <taxon>Bacteria</taxon>
        <taxon>Pseudomonadati</taxon>
        <taxon>Pseudomonadota</taxon>
        <taxon>Alphaproteobacteria</taxon>
        <taxon>Hyphomicrobiales</taxon>
        <taxon>Xanthobacteraceae</taxon>
        <taxon>Labrys</taxon>
    </lineage>
</organism>
<feature type="domain" description="Sodium/calcium exchanger membrane region" evidence="8">
    <location>
        <begin position="30"/>
        <end position="179"/>
    </location>
</feature>
<feature type="transmembrane region" description="Helical" evidence="7">
    <location>
        <begin position="96"/>
        <end position="117"/>
    </location>
</feature>
<evidence type="ECO:0000256" key="5">
    <source>
        <dbReference type="ARBA" id="ARBA00023065"/>
    </source>
</evidence>
<evidence type="ECO:0000256" key="2">
    <source>
        <dbReference type="ARBA" id="ARBA00022448"/>
    </source>
</evidence>
<evidence type="ECO:0000313" key="10">
    <source>
        <dbReference type="Proteomes" id="UP001156882"/>
    </source>
</evidence>
<feature type="transmembrane region" description="Helical" evidence="7">
    <location>
        <begin position="163"/>
        <end position="183"/>
    </location>
</feature>
<evidence type="ECO:0000313" key="9">
    <source>
        <dbReference type="EMBL" id="GLS21068.1"/>
    </source>
</evidence>